<feature type="region of interest" description="Disordered" evidence="1">
    <location>
        <begin position="310"/>
        <end position="351"/>
    </location>
</feature>
<keyword evidence="2" id="KW-0812">Transmembrane</keyword>
<feature type="transmembrane region" description="Helical" evidence="2">
    <location>
        <begin position="12"/>
        <end position="37"/>
    </location>
</feature>
<evidence type="ECO:0000313" key="3">
    <source>
        <dbReference type="EMBL" id="PPS06804.1"/>
    </source>
</evidence>
<dbReference type="AlphaFoldDB" id="A0A2P5XU39"/>
<dbReference type="PANTHER" id="PTHR31852">
    <property type="entry name" value="LATE EMBRYOGENESIS ABUNDANT (LEA) HYDROXYPROLINE-RICH GLYCOPROTEIN FAMILY"/>
    <property type="match status" value="1"/>
</dbReference>
<feature type="transmembrane region" description="Helical" evidence="2">
    <location>
        <begin position="365"/>
        <end position="385"/>
    </location>
</feature>
<dbReference type="OrthoDB" id="674678at2759"/>
<dbReference type="InterPro" id="IPR055301">
    <property type="entry name" value="Lea14-like_2"/>
</dbReference>
<gene>
    <name evidence="3" type="ORF">GOBAR_AA13837</name>
</gene>
<name>A0A2P5XU39_GOSBA</name>
<evidence type="ECO:0000256" key="2">
    <source>
        <dbReference type="SAM" id="Phobius"/>
    </source>
</evidence>
<sequence length="428" mass="47786">MGKEFKVKRKWKICCAVTAILIIVIAVVFVTLAFTLFKPKDPKIIPQSVTLKGFRLVVFPSITGNLSLELAVTVDNRNYGGFDYDNSTAYINYHGNLVAEAPIGKDTIRPRSKHNVSASVIIFADRLAADGNFLNDFFAGVFNFTSSTLLQGKVNVLNIFKLKASSSSSCNITVFIQNQTADSVCTSKIRGKVLAKQALKGAFLPRQQNALTWKHFADVAKNTPLGAVDQMLQCYVRNMSGSPSPLIENYLREVGFWHAANIGRGYTASIRPTVGSEELAYAPNYMPWFRIHGMPYLLSQEQRRRQIHVERERQGPLNPRRMDEGTGPSTLATQSPGPSTAPTQSPSSMPQSITPHHIPFRLCQLHILALICILTHICFLFLVLCQVMQTPPHLYSIKVDHPLNTHNWSNHNPRWRNHNSFQSNQGGI</sequence>
<feature type="compositionally biased region" description="Polar residues" evidence="1">
    <location>
        <begin position="327"/>
        <end position="351"/>
    </location>
</feature>
<proteinExistence type="predicted"/>
<organism evidence="3 4">
    <name type="scientific">Gossypium barbadense</name>
    <name type="common">Sea Island cotton</name>
    <name type="synonym">Hibiscus barbadensis</name>
    <dbReference type="NCBI Taxonomy" id="3634"/>
    <lineage>
        <taxon>Eukaryota</taxon>
        <taxon>Viridiplantae</taxon>
        <taxon>Streptophyta</taxon>
        <taxon>Embryophyta</taxon>
        <taxon>Tracheophyta</taxon>
        <taxon>Spermatophyta</taxon>
        <taxon>Magnoliopsida</taxon>
        <taxon>eudicotyledons</taxon>
        <taxon>Gunneridae</taxon>
        <taxon>Pentapetalae</taxon>
        <taxon>rosids</taxon>
        <taxon>malvids</taxon>
        <taxon>Malvales</taxon>
        <taxon>Malvaceae</taxon>
        <taxon>Malvoideae</taxon>
        <taxon>Gossypium</taxon>
    </lineage>
</organism>
<evidence type="ECO:0000256" key="1">
    <source>
        <dbReference type="SAM" id="MobiDB-lite"/>
    </source>
</evidence>
<dbReference type="Proteomes" id="UP000239757">
    <property type="component" value="Unassembled WGS sequence"/>
</dbReference>
<accession>A0A2P5XU39</accession>
<evidence type="ECO:0008006" key="5">
    <source>
        <dbReference type="Google" id="ProtNLM"/>
    </source>
</evidence>
<keyword evidence="2" id="KW-1133">Transmembrane helix</keyword>
<evidence type="ECO:0000313" key="4">
    <source>
        <dbReference type="Proteomes" id="UP000239757"/>
    </source>
</evidence>
<dbReference type="EMBL" id="KZ664233">
    <property type="protein sequence ID" value="PPS06804.1"/>
    <property type="molecule type" value="Genomic_DNA"/>
</dbReference>
<protein>
    <recommendedName>
        <fullName evidence="5">Late embryogenesis abundant protein LEA-2 subgroup domain-containing protein</fullName>
    </recommendedName>
</protein>
<feature type="compositionally biased region" description="Basic and acidic residues" evidence="1">
    <location>
        <begin position="310"/>
        <end position="324"/>
    </location>
</feature>
<keyword evidence="2" id="KW-0472">Membrane</keyword>
<reference evidence="3 4" key="1">
    <citation type="submission" date="2015-01" db="EMBL/GenBank/DDBJ databases">
        <title>Genome of allotetraploid Gossypium barbadense reveals genomic plasticity and fiber elongation in cotton evolution.</title>
        <authorList>
            <person name="Chen X."/>
            <person name="Liu X."/>
            <person name="Zhao B."/>
            <person name="Zheng H."/>
            <person name="Hu Y."/>
            <person name="Lu G."/>
            <person name="Yang C."/>
            <person name="Chen J."/>
            <person name="Shan C."/>
            <person name="Zhang L."/>
            <person name="Zhou Y."/>
            <person name="Wang L."/>
            <person name="Guo W."/>
            <person name="Bai Y."/>
            <person name="Ruan J."/>
            <person name="Shangguan X."/>
            <person name="Mao Y."/>
            <person name="Jiang J."/>
            <person name="Zhu Y."/>
            <person name="Lei J."/>
            <person name="Kang H."/>
            <person name="Chen S."/>
            <person name="He X."/>
            <person name="Wang R."/>
            <person name="Wang Y."/>
            <person name="Chen J."/>
            <person name="Wang L."/>
            <person name="Yu S."/>
            <person name="Wang B."/>
            <person name="Wei J."/>
            <person name="Song S."/>
            <person name="Lu X."/>
            <person name="Gao Z."/>
            <person name="Gu W."/>
            <person name="Deng X."/>
            <person name="Ma D."/>
            <person name="Wang S."/>
            <person name="Liang W."/>
            <person name="Fang L."/>
            <person name="Cai C."/>
            <person name="Zhu X."/>
            <person name="Zhou B."/>
            <person name="Zhang Y."/>
            <person name="Chen Z."/>
            <person name="Xu S."/>
            <person name="Zhu R."/>
            <person name="Wang S."/>
            <person name="Zhang T."/>
            <person name="Zhao G."/>
        </authorList>
    </citation>
    <scope>NUCLEOTIDE SEQUENCE [LARGE SCALE GENOMIC DNA]</scope>
    <source>
        <strain evidence="4">cv. Xinhai21</strain>
        <tissue evidence="3">Leaf</tissue>
    </source>
</reference>